<evidence type="ECO:0000313" key="2">
    <source>
        <dbReference type="EMBL" id="QNK02199.1"/>
    </source>
</evidence>
<proteinExistence type="predicted"/>
<accession>A0A7G8Q5Z1</accession>
<gene>
    <name evidence="2" type="ORF">H8F01_03260</name>
</gene>
<keyword evidence="3" id="KW-1185">Reference proteome</keyword>
<dbReference type="EMBL" id="CP060412">
    <property type="protein sequence ID" value="QNK02199.1"/>
    <property type="molecule type" value="Genomic_DNA"/>
</dbReference>
<dbReference type="KEGG" id="dtl:H8F01_03260"/>
<keyword evidence="1" id="KW-0472">Membrane</keyword>
<reference evidence="2 3" key="1">
    <citation type="submission" date="2020-08" db="EMBL/GenBank/DDBJ databases">
        <title>Dyella sp. G9 isolated from forest soil.</title>
        <authorList>
            <person name="Fu J."/>
            <person name="Qiu L."/>
        </authorList>
    </citation>
    <scope>NUCLEOTIDE SEQUENCE [LARGE SCALE GENOMIC DNA]</scope>
    <source>
        <strain evidence="2 3">G9</strain>
    </source>
</reference>
<dbReference type="Proteomes" id="UP000515873">
    <property type="component" value="Chromosome"/>
</dbReference>
<keyword evidence="1" id="KW-0812">Transmembrane</keyword>
<evidence type="ECO:0008006" key="4">
    <source>
        <dbReference type="Google" id="ProtNLM"/>
    </source>
</evidence>
<protein>
    <recommendedName>
        <fullName evidence="4">Pilin</fullName>
    </recommendedName>
</protein>
<sequence>MFKLGRWSMLNLLIAMMSVMVLIAVIVPIWRTLGTRQHIADAVLDASALKVVVLEAATVRGGLAEVRSNDLHYNPKASIGTYVASAEIADGGLITLHTRNTGTSPDPILMLIPSERNGKEGAEITWTCKMMQNAYALSPPDCLKQDSTQPAPANSPTPRVTTAAAAQALTRTDTTH</sequence>
<dbReference type="Gene3D" id="3.30.700.10">
    <property type="entry name" value="Glycoprotein, Type 4 Pilin"/>
    <property type="match status" value="1"/>
</dbReference>
<evidence type="ECO:0000256" key="1">
    <source>
        <dbReference type="SAM" id="Phobius"/>
    </source>
</evidence>
<keyword evidence="1" id="KW-1133">Transmembrane helix</keyword>
<evidence type="ECO:0000313" key="3">
    <source>
        <dbReference type="Proteomes" id="UP000515873"/>
    </source>
</evidence>
<name>A0A7G8Q5Z1_9GAMM</name>
<organism evidence="2 3">
    <name type="scientific">Dyella telluris</name>
    <dbReference type="NCBI Taxonomy" id="2763498"/>
    <lineage>
        <taxon>Bacteria</taxon>
        <taxon>Pseudomonadati</taxon>
        <taxon>Pseudomonadota</taxon>
        <taxon>Gammaproteobacteria</taxon>
        <taxon>Lysobacterales</taxon>
        <taxon>Rhodanobacteraceae</taxon>
        <taxon>Dyella</taxon>
    </lineage>
</organism>
<feature type="transmembrane region" description="Helical" evidence="1">
    <location>
        <begin position="12"/>
        <end position="30"/>
    </location>
</feature>
<dbReference type="RefSeq" id="WP_187057656.1">
    <property type="nucleotide sequence ID" value="NZ_CP060412.1"/>
</dbReference>
<dbReference type="AlphaFoldDB" id="A0A7G8Q5Z1"/>